<keyword evidence="9" id="KW-1185">Reference proteome</keyword>
<keyword evidence="4 6" id="KW-0808">Transferase</keyword>
<evidence type="ECO:0000256" key="1">
    <source>
        <dbReference type="ARBA" id="ARBA00004889"/>
    </source>
</evidence>
<dbReference type="GO" id="GO:0004588">
    <property type="term" value="F:orotate phosphoribosyltransferase activity"/>
    <property type="evidence" value="ECO:0007669"/>
    <property type="project" value="UniProtKB-UniRule"/>
</dbReference>
<gene>
    <name evidence="6" type="primary">pyrE</name>
    <name evidence="8" type="ORF">C8N28_0462</name>
</gene>
<comment type="caution">
    <text evidence="6">Lacks conserved residue(s) required for the propagation of feature annotation.</text>
</comment>
<feature type="binding site" evidence="6">
    <location>
        <position position="97"/>
    </location>
    <ligand>
        <name>5-phospho-alpha-D-ribose 1-diphosphate</name>
        <dbReference type="ChEBI" id="CHEBI:58017"/>
        <note>ligand shared between dimeric partners</note>
    </ligand>
</feature>
<name>A0A4R1M1T7_9SPHI</name>
<dbReference type="Gene3D" id="3.40.50.2020">
    <property type="match status" value="1"/>
</dbReference>
<proteinExistence type="inferred from homology"/>
<evidence type="ECO:0000256" key="5">
    <source>
        <dbReference type="ARBA" id="ARBA00022975"/>
    </source>
</evidence>
<comment type="subunit">
    <text evidence="6">Homodimer.</text>
</comment>
<feature type="binding site" evidence="6">
    <location>
        <position position="101"/>
    </location>
    <ligand>
        <name>5-phospho-alpha-D-ribose 1-diphosphate</name>
        <dbReference type="ChEBI" id="CHEBI:58017"/>
        <note>ligand shared between dimeric partners</note>
    </ligand>
</feature>
<dbReference type="EMBL" id="SMGO01000001">
    <property type="protein sequence ID" value="TCK85162.1"/>
    <property type="molecule type" value="Genomic_DNA"/>
</dbReference>
<comment type="catalytic activity">
    <reaction evidence="6">
        <text>orotidine 5'-phosphate + diphosphate = orotate + 5-phospho-alpha-D-ribose 1-diphosphate</text>
        <dbReference type="Rhea" id="RHEA:10380"/>
        <dbReference type="ChEBI" id="CHEBI:30839"/>
        <dbReference type="ChEBI" id="CHEBI:33019"/>
        <dbReference type="ChEBI" id="CHEBI:57538"/>
        <dbReference type="ChEBI" id="CHEBI:58017"/>
        <dbReference type="EC" id="2.4.2.10"/>
    </reaction>
</comment>
<dbReference type="GO" id="GO:0000287">
    <property type="term" value="F:magnesium ion binding"/>
    <property type="evidence" value="ECO:0007669"/>
    <property type="project" value="UniProtKB-UniRule"/>
</dbReference>
<evidence type="ECO:0000259" key="7">
    <source>
        <dbReference type="Pfam" id="PF00156"/>
    </source>
</evidence>
<dbReference type="InterPro" id="IPR023031">
    <property type="entry name" value="OPRT"/>
</dbReference>
<evidence type="ECO:0000256" key="6">
    <source>
        <dbReference type="HAMAP-Rule" id="MF_01208"/>
    </source>
</evidence>
<comment type="cofactor">
    <cofactor evidence="6">
        <name>Mg(2+)</name>
        <dbReference type="ChEBI" id="CHEBI:18420"/>
    </cofactor>
</comment>
<dbReference type="NCBIfam" id="TIGR00336">
    <property type="entry name" value="pyrE"/>
    <property type="match status" value="1"/>
</dbReference>
<dbReference type="UniPathway" id="UPA00070">
    <property type="reaction ID" value="UER00119"/>
</dbReference>
<dbReference type="InterPro" id="IPR000836">
    <property type="entry name" value="PRTase_dom"/>
</dbReference>
<comment type="similarity">
    <text evidence="6">Belongs to the purine/pyrimidine phosphoribosyltransferase family. PyrE subfamily.</text>
</comment>
<keyword evidence="6" id="KW-0460">Magnesium</keyword>
<dbReference type="Pfam" id="PF00156">
    <property type="entry name" value="Pribosyltran"/>
    <property type="match status" value="1"/>
</dbReference>
<organism evidence="8 9">
    <name type="scientific">Albibacterium bauzanense</name>
    <dbReference type="NCBI Taxonomy" id="653929"/>
    <lineage>
        <taxon>Bacteria</taxon>
        <taxon>Pseudomonadati</taxon>
        <taxon>Bacteroidota</taxon>
        <taxon>Sphingobacteriia</taxon>
        <taxon>Sphingobacteriales</taxon>
        <taxon>Sphingobacteriaceae</taxon>
        <taxon>Albibacterium</taxon>
    </lineage>
</organism>
<evidence type="ECO:0000256" key="4">
    <source>
        <dbReference type="ARBA" id="ARBA00022679"/>
    </source>
</evidence>
<evidence type="ECO:0000313" key="8">
    <source>
        <dbReference type="EMBL" id="TCK85162.1"/>
    </source>
</evidence>
<dbReference type="EC" id="2.4.2.10" evidence="2 6"/>
<dbReference type="GO" id="GO:0044205">
    <property type="term" value="P:'de novo' UMP biosynthetic process"/>
    <property type="evidence" value="ECO:0007669"/>
    <property type="project" value="UniProtKB-UniRule"/>
</dbReference>
<dbReference type="Proteomes" id="UP000294616">
    <property type="component" value="Unassembled WGS sequence"/>
</dbReference>
<comment type="caution">
    <text evidence="8">The sequence shown here is derived from an EMBL/GenBank/DDBJ whole genome shotgun (WGS) entry which is preliminary data.</text>
</comment>
<reference evidence="8 9" key="1">
    <citation type="submission" date="2019-03" db="EMBL/GenBank/DDBJ databases">
        <title>Genomic Encyclopedia of Archaeal and Bacterial Type Strains, Phase II (KMG-II): from individual species to whole genera.</title>
        <authorList>
            <person name="Goeker M."/>
        </authorList>
    </citation>
    <scope>NUCLEOTIDE SEQUENCE [LARGE SCALE GENOMIC DNA]</scope>
    <source>
        <strain evidence="8 9">DSM 22554</strain>
    </source>
</reference>
<dbReference type="InterPro" id="IPR029057">
    <property type="entry name" value="PRTase-like"/>
</dbReference>
<comment type="pathway">
    <text evidence="1 6">Pyrimidine metabolism; UMP biosynthesis via de novo pathway; UMP from orotate: step 1/2.</text>
</comment>
<feature type="binding site" evidence="6">
    <location>
        <position position="103"/>
    </location>
    <ligand>
        <name>5-phospho-alpha-D-ribose 1-diphosphate</name>
        <dbReference type="ChEBI" id="CHEBI:58017"/>
        <note>ligand shared between dimeric partners</note>
    </ligand>
</feature>
<keyword evidence="5 6" id="KW-0665">Pyrimidine biosynthesis</keyword>
<dbReference type="PANTHER" id="PTHR19278">
    <property type="entry name" value="OROTATE PHOSPHORIBOSYLTRANSFERASE"/>
    <property type="match status" value="1"/>
</dbReference>
<evidence type="ECO:0000256" key="2">
    <source>
        <dbReference type="ARBA" id="ARBA00011971"/>
    </source>
</evidence>
<dbReference type="HAMAP" id="MF_01208">
    <property type="entry name" value="PyrE"/>
    <property type="match status" value="1"/>
</dbReference>
<comment type="function">
    <text evidence="6">Catalyzes the transfer of a ribosyl phosphate group from 5-phosphoribose 1-diphosphate to orotate, leading to the formation of orotidine monophosphate (OMP).</text>
</comment>
<dbReference type="PANTHER" id="PTHR19278:SF9">
    <property type="entry name" value="URIDINE 5'-MONOPHOSPHATE SYNTHASE"/>
    <property type="match status" value="1"/>
</dbReference>
<keyword evidence="3 6" id="KW-0328">Glycosyltransferase</keyword>
<protein>
    <recommendedName>
        <fullName evidence="2 6">Orotate phosphoribosyltransferase</fullName>
        <shortName evidence="6">OPRT</shortName>
        <shortName evidence="6">OPRTase</shortName>
        <ecNumber evidence="2 6">2.4.2.10</ecNumber>
    </recommendedName>
</protein>
<evidence type="ECO:0000313" key="9">
    <source>
        <dbReference type="Proteomes" id="UP000294616"/>
    </source>
</evidence>
<dbReference type="AlphaFoldDB" id="A0A4R1M1T7"/>
<dbReference type="CDD" id="cd06223">
    <property type="entry name" value="PRTases_typeI"/>
    <property type="match status" value="1"/>
</dbReference>
<dbReference type="SUPFAM" id="SSF53271">
    <property type="entry name" value="PRTase-like"/>
    <property type="match status" value="1"/>
</dbReference>
<dbReference type="GO" id="GO:0019856">
    <property type="term" value="P:pyrimidine nucleobase biosynthetic process"/>
    <property type="evidence" value="ECO:0007669"/>
    <property type="project" value="TreeGrafter"/>
</dbReference>
<feature type="binding site" description="in other chain" evidence="6">
    <location>
        <begin position="123"/>
        <end position="131"/>
    </location>
    <ligand>
        <name>5-phospho-alpha-D-ribose 1-diphosphate</name>
        <dbReference type="ChEBI" id="CHEBI:58017"/>
        <note>ligand shared between dimeric partners</note>
    </ligand>
</feature>
<feature type="binding site" evidence="6">
    <location>
        <position position="127"/>
    </location>
    <ligand>
        <name>orotate</name>
        <dbReference type="ChEBI" id="CHEBI:30839"/>
    </ligand>
</feature>
<sequence>MSEIEQKIAEFLLQIKAIKLEPKNPFTWASGLKSPIYCDNRITLSYPTTRTYIRQKFSEVIHEEFGSIDMISGVATAGIPQGVLVAQDLGVPFTYVRSSAKDHGRQNLIEGEVVDGQRVVVIEDLISTGKSSLKAVQALRDAGCNVVGLVSIFTYNLPIAEENFKEAKCRLISLSNYETLIKYAFENQFINESELALLEEWRLNPEEWSNKHQ</sequence>
<accession>A0A4R1M1T7</accession>
<feature type="domain" description="Phosphoribosyltransferase" evidence="7">
    <location>
        <begin position="58"/>
        <end position="175"/>
    </location>
</feature>
<evidence type="ECO:0000256" key="3">
    <source>
        <dbReference type="ARBA" id="ARBA00022676"/>
    </source>
</evidence>
<dbReference type="InterPro" id="IPR004467">
    <property type="entry name" value="Or_phspho_trans_dom"/>
</dbReference>